<keyword evidence="1" id="KW-0732">Signal</keyword>
<feature type="chain" id="PRO_5038446447" evidence="1">
    <location>
        <begin position="35"/>
        <end position="207"/>
    </location>
</feature>
<organism evidence="2 3">
    <name type="scientific">Mycobacterium kansasii</name>
    <dbReference type="NCBI Taxonomy" id="1768"/>
    <lineage>
        <taxon>Bacteria</taxon>
        <taxon>Bacillati</taxon>
        <taxon>Actinomycetota</taxon>
        <taxon>Actinomycetes</taxon>
        <taxon>Mycobacteriales</taxon>
        <taxon>Mycobacteriaceae</taxon>
        <taxon>Mycobacterium</taxon>
    </lineage>
</organism>
<sequence length="207" mass="22407">MYTPGKGTAKGRGVVFAKVRLAGALGALVTAAVAGTVGWHGASASPADGSVELRSTAEPMSTTMKSPIVATTDPSPFDPCNDIPFDAVQRLGLAYTPPEAEEGLRCHYDAGNYQLAVEPITWRSYAQTLPADAIETTIAGHRAAQYWVLKPTYHNSFWYSSCMVTFKTSYGVIQQSLFYSTVYSEPDVDCPSTNLQRANDLAPYYKF</sequence>
<protein>
    <submittedName>
        <fullName evidence="2">Membrane protein</fullName>
    </submittedName>
</protein>
<keyword evidence="3" id="KW-1185">Reference proteome</keyword>
<evidence type="ECO:0000313" key="2">
    <source>
        <dbReference type="EMBL" id="BCI89576.1"/>
    </source>
</evidence>
<dbReference type="Proteomes" id="UP000516380">
    <property type="component" value="Chromosome"/>
</dbReference>
<feature type="signal peptide" evidence="1">
    <location>
        <begin position="1"/>
        <end position="34"/>
    </location>
</feature>
<dbReference type="AlphaFoldDB" id="A0A7G1IER3"/>
<accession>A0A7G1IER3</accession>
<evidence type="ECO:0000313" key="3">
    <source>
        <dbReference type="Proteomes" id="UP000516380"/>
    </source>
</evidence>
<reference evidence="2 3" key="1">
    <citation type="submission" date="2020-07" db="EMBL/GenBank/DDBJ databases">
        <title>Mycobacterium kansasii (former subtype) with zoonotic potential isolated from diseased indoor pet cat, Japan.</title>
        <authorList>
            <person name="Fukano H."/>
            <person name="Terazono T."/>
            <person name="Hoshino Y."/>
        </authorList>
    </citation>
    <scope>NUCLEOTIDE SEQUENCE [LARGE SCALE GENOMIC DNA]</scope>
    <source>
        <strain evidence="2 3">Kuro-I</strain>
    </source>
</reference>
<proteinExistence type="predicted"/>
<gene>
    <name evidence="2" type="ORF">NIIDMKKI_47820</name>
</gene>
<name>A0A7G1IER3_MYCKA</name>
<dbReference type="EMBL" id="AP023343">
    <property type="protein sequence ID" value="BCI89576.1"/>
    <property type="molecule type" value="Genomic_DNA"/>
</dbReference>
<evidence type="ECO:0000256" key="1">
    <source>
        <dbReference type="SAM" id="SignalP"/>
    </source>
</evidence>